<comment type="caution">
    <text evidence="16">The sequence shown here is derived from an EMBL/GenBank/DDBJ whole genome shotgun (WGS) entry which is preliminary data.</text>
</comment>
<dbReference type="RefSeq" id="WP_147147482.1">
    <property type="nucleotide sequence ID" value="NZ_BJXN01000009.1"/>
</dbReference>
<evidence type="ECO:0000256" key="9">
    <source>
        <dbReference type="ARBA" id="ARBA00023125"/>
    </source>
</evidence>
<dbReference type="GO" id="GO:1990077">
    <property type="term" value="C:primosome complex"/>
    <property type="evidence" value="ECO:0007669"/>
    <property type="project" value="UniProtKB-UniRule"/>
</dbReference>
<evidence type="ECO:0000259" key="14">
    <source>
        <dbReference type="Pfam" id="PF18074"/>
    </source>
</evidence>
<keyword evidence="7 11" id="KW-0862">Zinc</keyword>
<feature type="binding site" evidence="11">
    <location>
        <position position="461"/>
    </location>
    <ligand>
        <name>Zn(2+)</name>
        <dbReference type="ChEBI" id="CHEBI:29105"/>
        <label>2</label>
    </ligand>
</feature>
<evidence type="ECO:0000313" key="17">
    <source>
        <dbReference type="Proteomes" id="UP000321827"/>
    </source>
</evidence>
<dbReference type="EMBL" id="BJXN01000009">
    <property type="protein sequence ID" value="GEM90067.1"/>
    <property type="molecule type" value="Genomic_DNA"/>
</dbReference>
<keyword evidence="8 11" id="KW-0067">ATP-binding</keyword>
<evidence type="ECO:0000256" key="8">
    <source>
        <dbReference type="ARBA" id="ARBA00022840"/>
    </source>
</evidence>
<dbReference type="InterPro" id="IPR005259">
    <property type="entry name" value="PriA"/>
</dbReference>
<evidence type="ECO:0000256" key="11">
    <source>
        <dbReference type="HAMAP-Rule" id="MF_00983"/>
    </source>
</evidence>
<dbReference type="GO" id="GO:0006270">
    <property type="term" value="P:DNA replication initiation"/>
    <property type="evidence" value="ECO:0007669"/>
    <property type="project" value="TreeGrafter"/>
</dbReference>
<keyword evidence="1 11" id="KW-0639">Primosome</keyword>
<dbReference type="InterPro" id="IPR040498">
    <property type="entry name" value="PriA_CRR"/>
</dbReference>
<evidence type="ECO:0000256" key="10">
    <source>
        <dbReference type="ARBA" id="ARBA00023235"/>
    </source>
</evidence>
<feature type="binding site" evidence="11">
    <location>
        <position position="464"/>
    </location>
    <ligand>
        <name>Zn(2+)</name>
        <dbReference type="ChEBI" id="CHEBI:29105"/>
        <label>2</label>
    </ligand>
</feature>
<dbReference type="Gene3D" id="3.40.1440.60">
    <property type="entry name" value="PriA, 3(prime) DNA-binding domain"/>
    <property type="match status" value="1"/>
</dbReference>
<comment type="subunit">
    <text evidence="11">Component of the replication restart primosome.</text>
</comment>
<keyword evidence="6" id="KW-0347">Helicase</keyword>
<evidence type="ECO:0000256" key="6">
    <source>
        <dbReference type="ARBA" id="ARBA00022806"/>
    </source>
</evidence>
<sequence>MRLSILLPLPLGPLSYLAPEGAPLPPRPGLRVAVPFRKGMRVGVVVEVEDAAEGDFALRHAIGYLDAEPFLDEAGLAFLMRAAEHYFAPPGQLLADLVPFLEPPLHHEVRLVDGAVRPGLPQLALWRDAAELDPALLDELREGGVLEERVRALKPTRKTLVPLREPTEKLTPKQRAALETLRALGEAESQTALAAAAGVGPGVVRALVDKGYAGWREVELELAAPPPAGSPIRPLPVPEPPTRVSGGRHAERLQLAAGLAREGETLVLFPERYALERAYDRWPPPVLPFHGGQSPDLRRALWREAAPVVLGSYQALLMPRRWKRIVVMDEGSDSYKLASGSRAHAVRLAELRAEMLGAELHYLSLTPAVEVVEKPGLLVRPPRTRVLPIDLRRERGWPLTGRAVELLAQVPEKGRQALVLVARRGYSGRLFCKSCDWQPVCSNCDLPLRFHKPGRRGRLVCHQCGHSEPAPEVCPVCGGEVFGYAGPGVQWVAEEVRRRVPSLPVYQYSAERKDDLSPLQRGEVGVVVGTTALLRTPAPPELALVLLPYAEGFLPASDFRAPERYHRLLWQLADLHPSRSPLLALQTFEPDHPAVEALIEGDVTSVPETELVLRRMLGYPPAVRMVVLEFSHRQEATARAAAMEAAEFLKKRIGPEPEAAEPADPAGAPAPLLGPAPAPVPRVRGRYVFHLILRSHDPAQLAAWLRDLPAPKGARLRLDPDPVGFVGLLED</sequence>
<dbReference type="PANTHER" id="PTHR30580">
    <property type="entry name" value="PRIMOSOMAL PROTEIN N"/>
    <property type="match status" value="1"/>
</dbReference>
<dbReference type="AlphaFoldDB" id="A0A511RLW4"/>
<feature type="domain" description="PriA DNA helicase Cys-rich region (CRR)" evidence="15">
    <location>
        <begin position="441"/>
        <end position="469"/>
    </location>
</feature>
<comment type="caution">
    <text evidence="11">As this protein does not have any detectable helicase domains, it probably does not have helicase activity.</text>
</comment>
<organism evidence="16 17">
    <name type="scientific">Oceanithermus desulfurans NBRC 100063</name>
    <dbReference type="NCBI Taxonomy" id="1227550"/>
    <lineage>
        <taxon>Bacteria</taxon>
        <taxon>Thermotogati</taxon>
        <taxon>Deinococcota</taxon>
        <taxon>Deinococci</taxon>
        <taxon>Thermales</taxon>
        <taxon>Thermaceae</taxon>
        <taxon>Oceanithermus</taxon>
    </lineage>
</organism>
<dbReference type="InterPro" id="IPR041236">
    <property type="entry name" value="PriA_C"/>
</dbReference>
<evidence type="ECO:0000256" key="12">
    <source>
        <dbReference type="SAM" id="MobiDB-lite"/>
    </source>
</evidence>
<keyword evidence="2 11" id="KW-0235">DNA replication</keyword>
<evidence type="ECO:0000256" key="1">
    <source>
        <dbReference type="ARBA" id="ARBA00022515"/>
    </source>
</evidence>
<keyword evidence="4 11" id="KW-0547">Nucleotide-binding</keyword>
<keyword evidence="3 11" id="KW-0479">Metal-binding</keyword>
<evidence type="ECO:0000256" key="4">
    <source>
        <dbReference type="ARBA" id="ARBA00022741"/>
    </source>
</evidence>
<gene>
    <name evidence="11 16" type="primary">priA</name>
    <name evidence="16" type="ORF">ODE01S_15010</name>
</gene>
<dbReference type="GO" id="GO:0006310">
    <property type="term" value="P:DNA recombination"/>
    <property type="evidence" value="ECO:0007669"/>
    <property type="project" value="InterPro"/>
</dbReference>
<dbReference type="InterPro" id="IPR042115">
    <property type="entry name" value="PriA_3primeBD_sf"/>
</dbReference>
<feature type="binding site" evidence="11">
    <location>
        <position position="441"/>
    </location>
    <ligand>
        <name>Zn(2+)</name>
        <dbReference type="ChEBI" id="CHEBI:29105"/>
        <label>2</label>
    </ligand>
</feature>
<dbReference type="OrthoDB" id="9759544at2"/>
<evidence type="ECO:0000313" key="16">
    <source>
        <dbReference type="EMBL" id="GEM90067.1"/>
    </source>
</evidence>
<evidence type="ECO:0000256" key="2">
    <source>
        <dbReference type="ARBA" id="ARBA00022705"/>
    </source>
</evidence>
<dbReference type="Pfam" id="PF18319">
    <property type="entry name" value="Zn_ribbon_PriA"/>
    <property type="match status" value="1"/>
</dbReference>
<name>A0A511RLW4_9DEIN</name>
<dbReference type="GO" id="GO:0008270">
    <property type="term" value="F:zinc ion binding"/>
    <property type="evidence" value="ECO:0007669"/>
    <property type="project" value="UniProtKB-UniRule"/>
</dbReference>
<feature type="binding site" evidence="11">
    <location>
        <position position="435"/>
    </location>
    <ligand>
        <name>Zn(2+)</name>
        <dbReference type="ChEBI" id="CHEBI:29105"/>
        <label>1</label>
    </ligand>
</feature>
<dbReference type="HAMAP" id="MF_00983">
    <property type="entry name" value="PriA"/>
    <property type="match status" value="1"/>
</dbReference>
<feature type="binding site" evidence="11">
    <location>
        <position position="432"/>
    </location>
    <ligand>
        <name>Zn(2+)</name>
        <dbReference type="ChEBI" id="CHEBI:29105"/>
        <label>1</label>
    </ligand>
</feature>
<dbReference type="Proteomes" id="UP000321827">
    <property type="component" value="Unassembled WGS sequence"/>
</dbReference>
<comment type="cofactor">
    <cofactor evidence="11">
        <name>Zn(2+)</name>
        <dbReference type="ChEBI" id="CHEBI:29105"/>
    </cofactor>
    <text evidence="11">Binds 2 zinc ions per subunit.</text>
</comment>
<dbReference type="Pfam" id="PF18074">
    <property type="entry name" value="PriA_C"/>
    <property type="match status" value="1"/>
</dbReference>
<evidence type="ECO:0000259" key="13">
    <source>
        <dbReference type="Pfam" id="PF17764"/>
    </source>
</evidence>
<proteinExistence type="inferred from homology"/>
<keyword evidence="10" id="KW-0413">Isomerase</keyword>
<evidence type="ECO:0000259" key="15">
    <source>
        <dbReference type="Pfam" id="PF18319"/>
    </source>
</evidence>
<accession>A0A511RLW4</accession>
<dbReference type="GO" id="GO:0006269">
    <property type="term" value="P:DNA replication, synthesis of primer"/>
    <property type="evidence" value="ECO:0007669"/>
    <property type="project" value="UniProtKB-KW"/>
</dbReference>
<reference evidence="16 17" key="1">
    <citation type="submission" date="2019-07" db="EMBL/GenBank/DDBJ databases">
        <title>Whole genome shotgun sequence of Oceanithermus desulfurans NBRC 100063.</title>
        <authorList>
            <person name="Hosoyama A."/>
            <person name="Uohara A."/>
            <person name="Ohji S."/>
            <person name="Ichikawa N."/>
        </authorList>
    </citation>
    <scope>NUCLEOTIDE SEQUENCE [LARGE SCALE GENOMIC DNA]</scope>
    <source>
        <strain evidence="16 17">NBRC 100063</strain>
    </source>
</reference>
<dbReference type="GO" id="GO:0016787">
    <property type="term" value="F:hydrolase activity"/>
    <property type="evidence" value="ECO:0007669"/>
    <property type="project" value="UniProtKB-KW"/>
</dbReference>
<dbReference type="Pfam" id="PF17764">
    <property type="entry name" value="PriA_3primeBD"/>
    <property type="match status" value="1"/>
</dbReference>
<keyword evidence="9 11" id="KW-0238">DNA-binding</keyword>
<feature type="binding site" evidence="11">
    <location>
        <position position="477"/>
    </location>
    <ligand>
        <name>Zn(2+)</name>
        <dbReference type="ChEBI" id="CHEBI:29105"/>
        <label>1</label>
    </ligand>
</feature>
<dbReference type="InterPro" id="IPR027417">
    <property type="entry name" value="P-loop_NTPase"/>
</dbReference>
<evidence type="ECO:0000256" key="7">
    <source>
        <dbReference type="ARBA" id="ARBA00022833"/>
    </source>
</evidence>
<feature type="binding site" evidence="11">
    <location>
        <position position="444"/>
    </location>
    <ligand>
        <name>Zn(2+)</name>
        <dbReference type="ChEBI" id="CHEBI:29105"/>
        <label>2</label>
    </ligand>
</feature>
<comment type="similarity">
    <text evidence="11">Belongs to the helicase family. PriA subfamily.</text>
</comment>
<dbReference type="GO" id="GO:0006302">
    <property type="term" value="P:double-strand break repair"/>
    <property type="evidence" value="ECO:0007669"/>
    <property type="project" value="InterPro"/>
</dbReference>
<dbReference type="PANTHER" id="PTHR30580:SF0">
    <property type="entry name" value="PRIMOSOMAL PROTEIN N"/>
    <property type="match status" value="1"/>
</dbReference>
<protein>
    <recommendedName>
        <fullName evidence="11">Probable replication restart protein PriA</fullName>
    </recommendedName>
    <alternativeName>
        <fullName evidence="11">Putative ATP-dependent DNA helicase PriA</fullName>
    </alternativeName>
</protein>
<keyword evidence="5" id="KW-0378">Hydrolase</keyword>
<evidence type="ECO:0000256" key="3">
    <source>
        <dbReference type="ARBA" id="ARBA00022723"/>
    </source>
</evidence>
<feature type="domain" description="Primosomal protein N C-terminal" evidence="14">
    <location>
        <begin position="623"/>
        <end position="722"/>
    </location>
</feature>
<dbReference type="GO" id="GO:0043138">
    <property type="term" value="F:3'-5' DNA helicase activity"/>
    <property type="evidence" value="ECO:0007669"/>
    <property type="project" value="TreeGrafter"/>
</dbReference>
<feature type="region of interest" description="Disordered" evidence="12">
    <location>
        <begin position="227"/>
        <end position="246"/>
    </location>
</feature>
<feature type="domain" description="Primosomal protein N' 3' DNA-binding" evidence="13">
    <location>
        <begin position="5"/>
        <end position="99"/>
    </location>
</feature>
<dbReference type="InterPro" id="IPR041222">
    <property type="entry name" value="PriA_3primeBD"/>
</dbReference>
<feature type="compositionally biased region" description="Pro residues" evidence="12">
    <location>
        <begin position="227"/>
        <end position="241"/>
    </location>
</feature>
<dbReference type="GO" id="GO:0005524">
    <property type="term" value="F:ATP binding"/>
    <property type="evidence" value="ECO:0007669"/>
    <property type="project" value="UniProtKB-UniRule"/>
</dbReference>
<comment type="function">
    <text evidence="11">Initiates the restart of stalled replication forks, which reloads the replicative helicase on sites other than the origin of replication. Recognizes and binds to abandoned replication forks and remodels them to uncover a helicase loading site. Promotes assembly of the primosome at these replication forks.</text>
</comment>
<dbReference type="Gene3D" id="3.40.50.300">
    <property type="entry name" value="P-loop containing nucleotide triphosphate hydrolases"/>
    <property type="match status" value="1"/>
</dbReference>
<evidence type="ECO:0000256" key="5">
    <source>
        <dbReference type="ARBA" id="ARBA00022801"/>
    </source>
</evidence>
<dbReference type="GO" id="GO:0003677">
    <property type="term" value="F:DNA binding"/>
    <property type="evidence" value="ECO:0007669"/>
    <property type="project" value="UniProtKB-UniRule"/>
</dbReference>
<feature type="binding site" evidence="11">
    <location>
        <position position="474"/>
    </location>
    <ligand>
        <name>Zn(2+)</name>
        <dbReference type="ChEBI" id="CHEBI:29105"/>
        <label>1</label>
    </ligand>
</feature>